<evidence type="ECO:0000256" key="1">
    <source>
        <dbReference type="ARBA" id="ARBA00008779"/>
    </source>
</evidence>
<dbReference type="SUPFAM" id="SSF53649">
    <property type="entry name" value="Alkaline phosphatase-like"/>
    <property type="match status" value="1"/>
</dbReference>
<keyword evidence="2" id="KW-0479">Metal-binding</keyword>
<dbReference type="PANTHER" id="PTHR42693">
    <property type="entry name" value="ARYLSULFATASE FAMILY MEMBER"/>
    <property type="match status" value="1"/>
</dbReference>
<evidence type="ECO:0000259" key="6">
    <source>
        <dbReference type="Pfam" id="PF00884"/>
    </source>
</evidence>
<evidence type="ECO:0000256" key="4">
    <source>
        <dbReference type="ARBA" id="ARBA00022837"/>
    </source>
</evidence>
<evidence type="ECO:0000256" key="2">
    <source>
        <dbReference type="ARBA" id="ARBA00022723"/>
    </source>
</evidence>
<protein>
    <submittedName>
        <fullName evidence="7">Arylsulfatase A-like enzyme</fullName>
    </submittedName>
</protein>
<dbReference type="Pfam" id="PF00884">
    <property type="entry name" value="Sulfatase"/>
    <property type="match status" value="1"/>
</dbReference>
<dbReference type="RefSeq" id="WP_179757545.1">
    <property type="nucleotide sequence ID" value="NZ_JACCBU010000001.1"/>
</dbReference>
<dbReference type="GO" id="GO:0046872">
    <property type="term" value="F:metal ion binding"/>
    <property type="evidence" value="ECO:0007669"/>
    <property type="project" value="UniProtKB-KW"/>
</dbReference>
<gene>
    <name evidence="7" type="ORF">BKA15_006291</name>
</gene>
<dbReference type="PROSITE" id="PS00149">
    <property type="entry name" value="SULFATASE_2"/>
    <property type="match status" value="1"/>
</dbReference>
<comment type="caution">
    <text evidence="7">The sequence shown here is derived from an EMBL/GenBank/DDBJ whole genome shotgun (WGS) entry which is preliminary data.</text>
</comment>
<dbReference type="AlphaFoldDB" id="A0A7Y9IDX9"/>
<proteinExistence type="inferred from homology"/>
<name>A0A7Y9IDX9_9ACTN</name>
<reference evidence="7 8" key="1">
    <citation type="submission" date="2020-07" db="EMBL/GenBank/DDBJ databases">
        <title>Sequencing the genomes of 1000 actinobacteria strains.</title>
        <authorList>
            <person name="Klenk H.-P."/>
        </authorList>
    </citation>
    <scope>NUCLEOTIDE SEQUENCE [LARGE SCALE GENOMIC DNA]</scope>
    <source>
        <strain evidence="7 8">DSM 22083</strain>
    </source>
</reference>
<dbReference type="Proteomes" id="UP000569914">
    <property type="component" value="Unassembled WGS sequence"/>
</dbReference>
<dbReference type="CDD" id="cd16034">
    <property type="entry name" value="sulfatase_like"/>
    <property type="match status" value="1"/>
</dbReference>
<dbReference type="InterPro" id="IPR017850">
    <property type="entry name" value="Alkaline_phosphatase_core_sf"/>
</dbReference>
<dbReference type="Gene3D" id="3.40.720.10">
    <property type="entry name" value="Alkaline Phosphatase, subunit A"/>
    <property type="match status" value="1"/>
</dbReference>
<dbReference type="EMBL" id="JACCBU010000001">
    <property type="protein sequence ID" value="NYE74962.1"/>
    <property type="molecule type" value="Genomic_DNA"/>
</dbReference>
<sequence>MSRSDRPNLVFIFSDQQSKDMVGAYGVGSVQTPRLDALAADGITFANCISSSPVCTPYRGMLITGQHPMRNNCFTNDRRLATDLGDSFAEVLAKAGYRSGYVGKWHLYGGSRYRPVPPGPDRHGFDATFLTNNCDVNYHPDHAFYWGDDNEVHRFGTWEVEGQTDQALAFLDGQTADQPFSLFVSYHPPHNHLGGDEDRYSGFDAPEEFKARYDPDKIELRPSLPDNQRTRRMMQGYLAMCSEVDHHVGRIIDRLEEQGLLDNTIVVYTSDHGETFGGYLAHWHKSTPEDVSIAVPLIIKLPGRELAGVRRDLLVGTLDLMPTILGLMGIRAPEACQGADLSAAIRDGDDDAVESVPLFYFPTPWRGVVTRRWTYAIEHIDRTPAAIEAIGSDVGRTRLLRTYDVLYDHLEDPHQLRNLFGQTDIQGFSGIEAVQRELHELTMAWLDYFDDPFPTQTELDALIGDAPEAPVELLHDLTPWRGNPDGETIHHGPGDSSGRIRPDR</sequence>
<organism evidence="7 8">
    <name type="scientific">Microlunatus parietis</name>
    <dbReference type="NCBI Taxonomy" id="682979"/>
    <lineage>
        <taxon>Bacteria</taxon>
        <taxon>Bacillati</taxon>
        <taxon>Actinomycetota</taxon>
        <taxon>Actinomycetes</taxon>
        <taxon>Propionibacteriales</taxon>
        <taxon>Propionibacteriaceae</taxon>
        <taxon>Microlunatus</taxon>
    </lineage>
</organism>
<dbReference type="InterPro" id="IPR024607">
    <property type="entry name" value="Sulfatase_CS"/>
</dbReference>
<accession>A0A7Y9IDX9</accession>
<dbReference type="GO" id="GO:0004065">
    <property type="term" value="F:arylsulfatase activity"/>
    <property type="evidence" value="ECO:0007669"/>
    <property type="project" value="TreeGrafter"/>
</dbReference>
<dbReference type="InterPro" id="IPR050738">
    <property type="entry name" value="Sulfatase"/>
</dbReference>
<feature type="domain" description="Sulfatase N-terminal" evidence="6">
    <location>
        <begin position="7"/>
        <end position="330"/>
    </location>
</feature>
<comment type="similarity">
    <text evidence="1">Belongs to the sulfatase family.</text>
</comment>
<dbReference type="InterPro" id="IPR000917">
    <property type="entry name" value="Sulfatase_N"/>
</dbReference>
<keyword evidence="4" id="KW-0106">Calcium</keyword>
<evidence type="ECO:0000256" key="3">
    <source>
        <dbReference type="ARBA" id="ARBA00022801"/>
    </source>
</evidence>
<evidence type="ECO:0000313" key="8">
    <source>
        <dbReference type="Proteomes" id="UP000569914"/>
    </source>
</evidence>
<keyword evidence="3" id="KW-0378">Hydrolase</keyword>
<dbReference type="PANTHER" id="PTHR42693:SF53">
    <property type="entry name" value="ENDO-4-O-SULFATASE"/>
    <property type="match status" value="1"/>
</dbReference>
<feature type="region of interest" description="Disordered" evidence="5">
    <location>
        <begin position="477"/>
        <end position="504"/>
    </location>
</feature>
<keyword evidence="8" id="KW-1185">Reference proteome</keyword>
<evidence type="ECO:0000313" key="7">
    <source>
        <dbReference type="EMBL" id="NYE74962.1"/>
    </source>
</evidence>
<feature type="compositionally biased region" description="Basic and acidic residues" evidence="5">
    <location>
        <begin position="487"/>
        <end position="504"/>
    </location>
</feature>
<evidence type="ECO:0000256" key="5">
    <source>
        <dbReference type="SAM" id="MobiDB-lite"/>
    </source>
</evidence>